<dbReference type="PROSITE" id="PS50885">
    <property type="entry name" value="HAMP"/>
    <property type="match status" value="1"/>
</dbReference>
<dbReference type="GO" id="GO:0004888">
    <property type="term" value="F:transmembrane signaling receptor activity"/>
    <property type="evidence" value="ECO:0007669"/>
    <property type="project" value="InterPro"/>
</dbReference>
<evidence type="ECO:0000259" key="6">
    <source>
        <dbReference type="PROSITE" id="PS50111"/>
    </source>
</evidence>
<evidence type="ECO:0000313" key="8">
    <source>
        <dbReference type="EMBL" id="OYD83422.1"/>
    </source>
</evidence>
<dbReference type="PANTHER" id="PTHR32089:SF112">
    <property type="entry name" value="LYSOZYME-LIKE PROTEIN-RELATED"/>
    <property type="match status" value="1"/>
</dbReference>
<feature type="domain" description="Methyl-accepting transducer" evidence="6">
    <location>
        <begin position="323"/>
        <end position="559"/>
    </location>
</feature>
<dbReference type="Pfam" id="PF00015">
    <property type="entry name" value="MCPsignal"/>
    <property type="match status" value="1"/>
</dbReference>
<name>A0A235HCI2_AZOBR</name>
<dbReference type="InterPro" id="IPR004089">
    <property type="entry name" value="MCPsignal_dom"/>
</dbReference>
<dbReference type="Gene3D" id="1.10.287.950">
    <property type="entry name" value="Methyl-accepting chemotaxis protein"/>
    <property type="match status" value="1"/>
</dbReference>
<feature type="compositionally biased region" description="Polar residues" evidence="4">
    <location>
        <begin position="536"/>
        <end position="548"/>
    </location>
</feature>
<evidence type="ECO:0000256" key="1">
    <source>
        <dbReference type="ARBA" id="ARBA00023224"/>
    </source>
</evidence>
<keyword evidence="5" id="KW-0472">Membrane</keyword>
<dbReference type="EMBL" id="NOWT01000014">
    <property type="protein sequence ID" value="OYD83422.1"/>
    <property type="molecule type" value="Genomic_DNA"/>
</dbReference>
<comment type="caution">
    <text evidence="8">The sequence shown here is derived from an EMBL/GenBank/DDBJ whole genome shotgun (WGS) entry which is preliminary data.</text>
</comment>
<dbReference type="PROSITE" id="PS50111">
    <property type="entry name" value="CHEMOTAXIS_TRANSDUC_2"/>
    <property type="match status" value="1"/>
</dbReference>
<evidence type="ECO:0008006" key="10">
    <source>
        <dbReference type="Google" id="ProtNLM"/>
    </source>
</evidence>
<reference evidence="8 9" key="1">
    <citation type="submission" date="2017-07" db="EMBL/GenBank/DDBJ databases">
        <title>Whole genome sequence of Azospirillum brasilense 2A1, a potential biofertilizer strain.</title>
        <authorList>
            <person name="Fontana C.A."/>
            <person name="Toffoli L.M."/>
            <person name="Salazar S.M."/>
            <person name="Puglisi E."/>
            <person name="Pedraza R."/>
            <person name="Bassi D."/>
            <person name="Cocconcelli P.S."/>
        </authorList>
    </citation>
    <scope>NUCLEOTIDE SEQUENCE [LARGE SCALE GENOMIC DNA]</scope>
    <source>
        <strain evidence="8 9">2A1</strain>
    </source>
</reference>
<evidence type="ECO:0000256" key="3">
    <source>
        <dbReference type="PROSITE-ProRule" id="PRU00284"/>
    </source>
</evidence>
<feature type="transmembrane region" description="Helical" evidence="5">
    <location>
        <begin position="26"/>
        <end position="51"/>
    </location>
</feature>
<dbReference type="Proteomes" id="UP000215367">
    <property type="component" value="Unassembled WGS sequence"/>
</dbReference>
<proteinExistence type="inferred from homology"/>
<dbReference type="InterPro" id="IPR004090">
    <property type="entry name" value="Chemotax_Me-accpt_rcpt"/>
</dbReference>
<organism evidence="8 9">
    <name type="scientific">Azospirillum brasilense</name>
    <dbReference type="NCBI Taxonomy" id="192"/>
    <lineage>
        <taxon>Bacteria</taxon>
        <taxon>Pseudomonadati</taxon>
        <taxon>Pseudomonadota</taxon>
        <taxon>Alphaproteobacteria</taxon>
        <taxon>Rhodospirillales</taxon>
        <taxon>Azospirillaceae</taxon>
        <taxon>Azospirillum</taxon>
    </lineage>
</organism>
<feature type="transmembrane region" description="Helical" evidence="5">
    <location>
        <begin position="208"/>
        <end position="226"/>
    </location>
</feature>
<dbReference type="Gene3D" id="6.10.340.10">
    <property type="match status" value="1"/>
</dbReference>
<evidence type="ECO:0000256" key="2">
    <source>
        <dbReference type="ARBA" id="ARBA00029447"/>
    </source>
</evidence>
<evidence type="ECO:0000313" key="9">
    <source>
        <dbReference type="Proteomes" id="UP000215367"/>
    </source>
</evidence>
<keyword evidence="1 3" id="KW-0807">Transducer</keyword>
<dbReference type="GO" id="GO:0016020">
    <property type="term" value="C:membrane"/>
    <property type="evidence" value="ECO:0007669"/>
    <property type="project" value="InterPro"/>
</dbReference>
<feature type="region of interest" description="Disordered" evidence="4">
    <location>
        <begin position="536"/>
        <end position="555"/>
    </location>
</feature>
<dbReference type="PANTHER" id="PTHR32089">
    <property type="entry name" value="METHYL-ACCEPTING CHEMOTAXIS PROTEIN MCPB"/>
    <property type="match status" value="1"/>
</dbReference>
<protein>
    <recommendedName>
        <fullName evidence="10">Methyl-accepting chemotaxis protein</fullName>
    </recommendedName>
</protein>
<dbReference type="GO" id="GO:0006935">
    <property type="term" value="P:chemotaxis"/>
    <property type="evidence" value="ECO:0007669"/>
    <property type="project" value="InterPro"/>
</dbReference>
<dbReference type="SMART" id="SM00283">
    <property type="entry name" value="MA"/>
    <property type="match status" value="1"/>
</dbReference>
<evidence type="ECO:0000259" key="7">
    <source>
        <dbReference type="PROSITE" id="PS50885"/>
    </source>
</evidence>
<dbReference type="InterPro" id="IPR003660">
    <property type="entry name" value="HAMP_dom"/>
</dbReference>
<dbReference type="SUPFAM" id="SSF58104">
    <property type="entry name" value="Methyl-accepting chemotaxis protein (MCP) signaling domain"/>
    <property type="match status" value="1"/>
</dbReference>
<dbReference type="AlphaFoldDB" id="A0A235HCI2"/>
<gene>
    <name evidence="8" type="ORF">CHT98_16020</name>
</gene>
<accession>A0A235HCI2</accession>
<comment type="similarity">
    <text evidence="2">Belongs to the methyl-accepting chemotaxis (MCP) protein family.</text>
</comment>
<feature type="domain" description="HAMP" evidence="7">
    <location>
        <begin position="229"/>
        <end position="282"/>
    </location>
</feature>
<dbReference type="PRINTS" id="PR00260">
    <property type="entry name" value="CHEMTRNSDUCR"/>
</dbReference>
<keyword evidence="5" id="KW-1133">Transmembrane helix</keyword>
<evidence type="ECO:0000256" key="4">
    <source>
        <dbReference type="SAM" id="MobiDB-lite"/>
    </source>
</evidence>
<dbReference type="GO" id="GO:0007165">
    <property type="term" value="P:signal transduction"/>
    <property type="evidence" value="ECO:0007669"/>
    <property type="project" value="UniProtKB-KW"/>
</dbReference>
<keyword evidence="5" id="KW-0812">Transmembrane</keyword>
<sequence>MAHSVRHVKKERTAMLLSNLKISTKILSIIVMLGAICAGITATSVSGLDALSRATDEIKASGDEMRLGARLNRLVVELLRDEYRLAANPADLPAVLPSITTNRETLSTNLTRVKETADPEQKRLLADFEAALALYKTQLEQTLAVARQINAKGAVGFHQDILSSVENSAIAARKLQELSVKYTAYTDDKASRLSDDASQLAERRSVQLIAAASVGILAGLLLGWLMSQFGIVRPLTAIVACLRGLADGKLDTEVYGTDRKDEVGAIAATADVFKRNLLQSRAMEREAKEAEARSQAEKRAAMLALAGRFESQVGVIVNDVGGAATELQATAAQLASAVEEVGAQCNAVAGASEEASANVQTVASASEEMSASIHELAERVTRAAARSKAAAEGANLAQTQLDSLSAAIEQVDQIVASINAVAAQTNLLALNATIEAARAGEAGKGFAVVASEVKNLANQTHAMTEQIGNQIAAVKNASGRTVEAMRAIITQVEDIDRSTAEMAASVEQQSAATGEISRNAQQAANGTAEVSSNVAGIQQAESETSAATHSVKEAADQLAERASSLKREVDQFLSDVRAA</sequence>
<evidence type="ECO:0000256" key="5">
    <source>
        <dbReference type="SAM" id="Phobius"/>
    </source>
</evidence>